<dbReference type="GO" id="GO:0009279">
    <property type="term" value="C:cell outer membrane"/>
    <property type="evidence" value="ECO:0007669"/>
    <property type="project" value="UniProtKB-SubCell"/>
</dbReference>
<keyword evidence="7" id="KW-1185">Reference proteome</keyword>
<evidence type="ECO:0000313" key="6">
    <source>
        <dbReference type="EMBL" id="QTD51103.1"/>
    </source>
</evidence>
<gene>
    <name evidence="6" type="ORF">J3U87_01425</name>
</gene>
<dbReference type="PROSITE" id="PS51123">
    <property type="entry name" value="OMPA_2"/>
    <property type="match status" value="1"/>
</dbReference>
<dbReference type="InterPro" id="IPR006664">
    <property type="entry name" value="OMP_bac"/>
</dbReference>
<proteinExistence type="predicted"/>
<keyword evidence="2 4" id="KW-0472">Membrane</keyword>
<feature type="domain" description="OmpA-like" evidence="5">
    <location>
        <begin position="103"/>
        <end position="220"/>
    </location>
</feature>
<evidence type="ECO:0000313" key="7">
    <source>
        <dbReference type="Proteomes" id="UP000663929"/>
    </source>
</evidence>
<comment type="subcellular location">
    <subcellularLocation>
        <location evidence="1">Cell outer membrane</location>
    </subcellularLocation>
</comment>
<dbReference type="Pfam" id="PF00691">
    <property type="entry name" value="OmpA"/>
    <property type="match status" value="1"/>
</dbReference>
<dbReference type="CDD" id="cd07185">
    <property type="entry name" value="OmpA_C-like"/>
    <property type="match status" value="1"/>
</dbReference>
<keyword evidence="3" id="KW-0998">Cell outer membrane</keyword>
<evidence type="ECO:0000256" key="4">
    <source>
        <dbReference type="PROSITE-ProRule" id="PRU00473"/>
    </source>
</evidence>
<dbReference type="PRINTS" id="PR01021">
    <property type="entry name" value="OMPADOMAIN"/>
</dbReference>
<reference evidence="6" key="1">
    <citation type="submission" date="2021-03" db="EMBL/GenBank/DDBJ databases">
        <title>Acanthopleuribacteraceae sp. M133.</title>
        <authorList>
            <person name="Wang G."/>
        </authorList>
    </citation>
    <scope>NUCLEOTIDE SEQUENCE</scope>
    <source>
        <strain evidence="6">M133</strain>
    </source>
</reference>
<dbReference type="AlphaFoldDB" id="A0A8A4TNG7"/>
<dbReference type="EMBL" id="CP071793">
    <property type="protein sequence ID" value="QTD51103.1"/>
    <property type="molecule type" value="Genomic_DNA"/>
</dbReference>
<evidence type="ECO:0000256" key="2">
    <source>
        <dbReference type="ARBA" id="ARBA00023136"/>
    </source>
</evidence>
<dbReference type="SUPFAM" id="SSF103088">
    <property type="entry name" value="OmpA-like"/>
    <property type="match status" value="1"/>
</dbReference>
<dbReference type="PANTHER" id="PTHR30329">
    <property type="entry name" value="STATOR ELEMENT OF FLAGELLAR MOTOR COMPLEX"/>
    <property type="match status" value="1"/>
</dbReference>
<evidence type="ECO:0000256" key="1">
    <source>
        <dbReference type="ARBA" id="ARBA00004442"/>
    </source>
</evidence>
<dbReference type="Proteomes" id="UP000663929">
    <property type="component" value="Chromosome"/>
</dbReference>
<protein>
    <submittedName>
        <fullName evidence="6">OmpA family protein</fullName>
    </submittedName>
</protein>
<accession>A0A8A4TNG7</accession>
<name>A0A8A4TNG7_SULCO</name>
<sequence>MNHFSSNRTLYRVTIGICLCLLMAGCAMRGPYTTSRDKTAKGAGIGAAVGALASILDGKKEADEILARAAIGAVVGGSIGAYMDAQEEKIARIPGTRVERIDRNTLLVKFDSDVLFEVNSSALNSRSRGTLDKMTTVLTDFPKTAVVVQGHTDSSGGEAHNQALSERRAGSVRNFFVNQGIAPTRLVAMGYGETMPIADNTTQHGRALNRRVDVLLRARAR</sequence>
<dbReference type="KEGG" id="scor:J3U87_01425"/>
<evidence type="ECO:0000259" key="5">
    <source>
        <dbReference type="PROSITE" id="PS51123"/>
    </source>
</evidence>
<dbReference type="InterPro" id="IPR036737">
    <property type="entry name" value="OmpA-like_sf"/>
</dbReference>
<evidence type="ECO:0000256" key="3">
    <source>
        <dbReference type="ARBA" id="ARBA00023237"/>
    </source>
</evidence>
<dbReference type="PRINTS" id="PR01023">
    <property type="entry name" value="NAFLGMOTY"/>
</dbReference>
<dbReference type="PANTHER" id="PTHR30329:SF21">
    <property type="entry name" value="LIPOPROTEIN YIAD-RELATED"/>
    <property type="match status" value="1"/>
</dbReference>
<dbReference type="InterPro" id="IPR050330">
    <property type="entry name" value="Bact_OuterMem_StrucFunc"/>
</dbReference>
<dbReference type="RefSeq" id="WP_237381235.1">
    <property type="nucleotide sequence ID" value="NZ_CP071793.1"/>
</dbReference>
<dbReference type="InterPro" id="IPR006665">
    <property type="entry name" value="OmpA-like"/>
</dbReference>
<organism evidence="6 7">
    <name type="scientific">Sulfidibacter corallicola</name>
    <dbReference type="NCBI Taxonomy" id="2818388"/>
    <lineage>
        <taxon>Bacteria</taxon>
        <taxon>Pseudomonadati</taxon>
        <taxon>Acidobacteriota</taxon>
        <taxon>Holophagae</taxon>
        <taxon>Acanthopleuribacterales</taxon>
        <taxon>Acanthopleuribacteraceae</taxon>
        <taxon>Sulfidibacter</taxon>
    </lineage>
</organism>
<dbReference type="Gene3D" id="3.30.1330.60">
    <property type="entry name" value="OmpA-like domain"/>
    <property type="match status" value="1"/>
</dbReference>